<reference evidence="1" key="1">
    <citation type="journal article" date="2014" name="Front. Microbiol.">
        <title>High frequency of phylogenetically diverse reductive dehalogenase-homologous genes in deep subseafloor sedimentary metagenomes.</title>
        <authorList>
            <person name="Kawai M."/>
            <person name="Futagami T."/>
            <person name="Toyoda A."/>
            <person name="Takaki Y."/>
            <person name="Nishi S."/>
            <person name="Hori S."/>
            <person name="Arai W."/>
            <person name="Tsubouchi T."/>
            <person name="Morono Y."/>
            <person name="Uchiyama I."/>
            <person name="Ito T."/>
            <person name="Fujiyama A."/>
            <person name="Inagaki F."/>
            <person name="Takami H."/>
        </authorList>
    </citation>
    <scope>NUCLEOTIDE SEQUENCE</scope>
    <source>
        <strain evidence="1">Expedition CK06-06</strain>
    </source>
</reference>
<comment type="caution">
    <text evidence="1">The sequence shown here is derived from an EMBL/GenBank/DDBJ whole genome shotgun (WGS) entry which is preliminary data.</text>
</comment>
<protein>
    <submittedName>
        <fullName evidence="1">Uncharacterized protein</fullName>
    </submittedName>
</protein>
<proteinExistence type="predicted"/>
<evidence type="ECO:0000313" key="1">
    <source>
        <dbReference type="EMBL" id="GAI68994.1"/>
    </source>
</evidence>
<dbReference type="AlphaFoldDB" id="X1SMJ2"/>
<gene>
    <name evidence="1" type="ORF">S12H4_02889</name>
</gene>
<sequence>AADGADYKVTFTAATDQSGDFTVTGGTLTTVPDTGNYAKTGTVSGEFTGTSTLPPGDFTATLTLVTTFTVPEPDIVVTDDLVISGTITATTMTFSGTVTAQDHPSNVVTAVTLALDGGVIVLATGGVVTTPTTDLSGTEFSCDITGSMVVGVTLSAASADPVAGVATVTLTTVADPDTVITVNAIGIGDLTDSSPSTIIVSAGTYSITLVKGWNLISLMLIPEDSDIEKLLSGLDVTGVAAYSPFQEWKLYDPGVSTDLSDMDDGWGYWVDMNTAGTLTVSGYEVCEPQAVPPDYDLAVGWNLIGFKSTTSKAILSYLGPAIAGTEDTPGGTLEAIYGYNASTGVYFIPDINLEPGYGYWLAVNAAGKIYP</sequence>
<organism evidence="1">
    <name type="scientific">marine sediment metagenome</name>
    <dbReference type="NCBI Taxonomy" id="412755"/>
    <lineage>
        <taxon>unclassified sequences</taxon>
        <taxon>metagenomes</taxon>
        <taxon>ecological metagenomes</taxon>
    </lineage>
</organism>
<dbReference type="EMBL" id="BARW01000758">
    <property type="protein sequence ID" value="GAI68994.1"/>
    <property type="molecule type" value="Genomic_DNA"/>
</dbReference>
<feature type="non-terminal residue" evidence="1">
    <location>
        <position position="1"/>
    </location>
</feature>
<name>X1SMJ2_9ZZZZ</name>
<accession>X1SMJ2</accession>